<evidence type="ECO:0000313" key="4">
    <source>
        <dbReference type="EMBL" id="TFE36774.1"/>
    </source>
</evidence>
<accession>A0A4Y8MHA8</accession>
<dbReference type="PANTHER" id="PTHR30004:SF6">
    <property type="entry name" value="D-THREONATE 4-PHOSPHATE DEHYDROGENASE"/>
    <property type="match status" value="1"/>
</dbReference>
<protein>
    <submittedName>
        <fullName evidence="4">Terephthalate dihydrodiol dehydrogenase</fullName>
    </submittedName>
</protein>
<dbReference type="PANTHER" id="PTHR30004">
    <property type="entry name" value="4-HYDROXYTHREONINE-4-PHOSPHATE DEHYDROGENASE"/>
    <property type="match status" value="1"/>
</dbReference>
<evidence type="ECO:0000256" key="1">
    <source>
        <dbReference type="ARBA" id="ARBA00022723"/>
    </source>
</evidence>
<reference evidence="4 5" key="1">
    <citation type="submission" date="2019-03" db="EMBL/GenBank/DDBJ databases">
        <title>Complete Genome Sequence of Paraburkholderia dipogonis ICMP 19430T, a Nitrogen-fixing Symbiont of the South African Invasive Legume Dipogon lignosus in New Zealand.</title>
        <authorList>
            <person name="De Meyer S.E."/>
        </authorList>
    </citation>
    <scope>NUCLEOTIDE SEQUENCE [LARGE SCALE GENOMIC DNA]</scope>
    <source>
        <strain evidence="4 5">ICMP 19430</strain>
    </source>
</reference>
<keyword evidence="2" id="KW-0560">Oxidoreductase</keyword>
<name>A0A4Y8MHA8_9BURK</name>
<comment type="caution">
    <text evidence="4">The sequence shown here is derived from an EMBL/GenBank/DDBJ whole genome shotgun (WGS) entry which is preliminary data.</text>
</comment>
<dbReference type="GO" id="GO:0051287">
    <property type="term" value="F:NAD binding"/>
    <property type="evidence" value="ECO:0007669"/>
    <property type="project" value="InterPro"/>
</dbReference>
<dbReference type="InterPro" id="IPR005255">
    <property type="entry name" value="PdxA_fam"/>
</dbReference>
<evidence type="ECO:0000256" key="3">
    <source>
        <dbReference type="ARBA" id="ARBA00023027"/>
    </source>
</evidence>
<dbReference type="AlphaFoldDB" id="A0A4Y8MHA8"/>
<keyword evidence="3" id="KW-0520">NAD</keyword>
<dbReference type="GO" id="GO:0016491">
    <property type="term" value="F:oxidoreductase activity"/>
    <property type="evidence" value="ECO:0007669"/>
    <property type="project" value="UniProtKB-KW"/>
</dbReference>
<gene>
    <name evidence="4" type="ORF">E2553_44795</name>
</gene>
<organism evidence="4 5">
    <name type="scientific">Paraburkholderia dipogonis</name>
    <dbReference type="NCBI Taxonomy" id="1211383"/>
    <lineage>
        <taxon>Bacteria</taxon>
        <taxon>Pseudomonadati</taxon>
        <taxon>Pseudomonadota</taxon>
        <taxon>Betaproteobacteria</taxon>
        <taxon>Burkholderiales</taxon>
        <taxon>Burkholderiaceae</taxon>
        <taxon>Paraburkholderia</taxon>
    </lineage>
</organism>
<dbReference type="Gene3D" id="3.40.718.10">
    <property type="entry name" value="Isopropylmalate Dehydrogenase"/>
    <property type="match status" value="1"/>
</dbReference>
<evidence type="ECO:0000256" key="2">
    <source>
        <dbReference type="ARBA" id="ARBA00023002"/>
    </source>
</evidence>
<sequence length="350" mass="35904">MTHAVTQSAMRPMTIALAIGDPNGIGPEIAVRAAAQSTRDMADTCPSPRVVLFGDAFVIRWYAHRCCPGTTLREVQADGLPPALPGAIDVVDVAALAAAAFVPGEVAAAAGTATLAYVSAALAAARAGQVDAVIACPHSETAINASGVRFAGYPGFVAQQMGMPAGDVYLLLIGGGLRVVHATLHEGIASALARLDQRHVERAARTAARTLQLMGIERPVVGLMGINPHAGEGGLFGREDIDITEPAARKLRDEGIAVIGPQGADLLLTNPDVDVFVAMYHDQGHIPVKLRAGRHCAALSIGAGVMFSSVGHGSGFDIAGTLRADIAPLVGAIHLVTTGIVLPNKPAETS</sequence>
<dbReference type="RefSeq" id="WP_121311157.1">
    <property type="nucleotide sequence ID" value="NZ_SNVI01000008.1"/>
</dbReference>
<evidence type="ECO:0000313" key="5">
    <source>
        <dbReference type="Proteomes" id="UP000297385"/>
    </source>
</evidence>
<keyword evidence="1" id="KW-0479">Metal-binding</keyword>
<proteinExistence type="predicted"/>
<dbReference type="Proteomes" id="UP000297385">
    <property type="component" value="Unassembled WGS sequence"/>
</dbReference>
<dbReference type="GO" id="GO:0046872">
    <property type="term" value="F:metal ion binding"/>
    <property type="evidence" value="ECO:0007669"/>
    <property type="project" value="UniProtKB-KW"/>
</dbReference>
<dbReference type="Pfam" id="PF04166">
    <property type="entry name" value="PdxA"/>
    <property type="match status" value="1"/>
</dbReference>
<dbReference type="EMBL" id="SNVI01000008">
    <property type="protein sequence ID" value="TFE36774.1"/>
    <property type="molecule type" value="Genomic_DNA"/>
</dbReference>
<dbReference type="SUPFAM" id="SSF53659">
    <property type="entry name" value="Isocitrate/Isopropylmalate dehydrogenase-like"/>
    <property type="match status" value="1"/>
</dbReference>